<dbReference type="EMBL" id="KN714719">
    <property type="protein sequence ID" value="KUI58799.1"/>
    <property type="molecule type" value="Genomic_DNA"/>
</dbReference>
<feature type="region of interest" description="Disordered" evidence="1">
    <location>
        <begin position="49"/>
        <end position="68"/>
    </location>
</feature>
<organism evidence="2 3">
    <name type="scientific">Cytospora mali</name>
    <name type="common">Apple Valsa canker fungus</name>
    <name type="synonym">Valsa mali</name>
    <dbReference type="NCBI Taxonomy" id="578113"/>
    <lineage>
        <taxon>Eukaryota</taxon>
        <taxon>Fungi</taxon>
        <taxon>Dikarya</taxon>
        <taxon>Ascomycota</taxon>
        <taxon>Pezizomycotina</taxon>
        <taxon>Sordariomycetes</taxon>
        <taxon>Sordariomycetidae</taxon>
        <taxon>Diaporthales</taxon>
        <taxon>Cytosporaceae</taxon>
        <taxon>Cytospora</taxon>
    </lineage>
</organism>
<evidence type="ECO:0000313" key="3">
    <source>
        <dbReference type="Proteomes" id="UP000078576"/>
    </source>
</evidence>
<dbReference type="Proteomes" id="UP000078576">
    <property type="component" value="Unassembled WGS sequence"/>
</dbReference>
<name>A0A194V4G1_CYTMA</name>
<keyword evidence="3" id="KW-1185">Reference proteome</keyword>
<sequence>MLTGFVMMVGFSQKTLVPAWCPGVLSKRPPDDMKERAESADMTHLLLREGTGDVHDVENARPTSGEHG</sequence>
<evidence type="ECO:0000256" key="1">
    <source>
        <dbReference type="SAM" id="MobiDB-lite"/>
    </source>
</evidence>
<reference evidence="3" key="1">
    <citation type="submission" date="2014-12" db="EMBL/GenBank/DDBJ databases">
        <title>Genome Sequence of Valsa Canker Pathogens Uncovers a Specific Adaption of Colonization on Woody Bark.</title>
        <authorList>
            <person name="Yin Z."/>
            <person name="Liu H."/>
            <person name="Gao X."/>
            <person name="Li Z."/>
            <person name="Song N."/>
            <person name="Ke X."/>
            <person name="Dai Q."/>
            <person name="Wu Y."/>
            <person name="Sun Y."/>
            <person name="Xu J.-R."/>
            <person name="Kang Z.K."/>
            <person name="Wang L."/>
            <person name="Huang L."/>
        </authorList>
    </citation>
    <scope>NUCLEOTIDE SEQUENCE [LARGE SCALE GENOMIC DNA]</scope>
    <source>
        <strain evidence="3">SXYL134</strain>
    </source>
</reference>
<protein>
    <submittedName>
        <fullName evidence="2">Uncharacterized protein</fullName>
    </submittedName>
</protein>
<gene>
    <name evidence="2" type="ORF">VP1G_11112</name>
</gene>
<accession>A0A194V4G1</accession>
<proteinExistence type="predicted"/>
<evidence type="ECO:0000313" key="2">
    <source>
        <dbReference type="EMBL" id="KUI58799.1"/>
    </source>
</evidence>
<dbReference type="AlphaFoldDB" id="A0A194V4G1"/>